<dbReference type="EMBL" id="JADNYJ010000336">
    <property type="protein sequence ID" value="KAF8870754.1"/>
    <property type="molecule type" value="Genomic_DNA"/>
</dbReference>
<feature type="compositionally biased region" description="Polar residues" evidence="1">
    <location>
        <begin position="426"/>
        <end position="450"/>
    </location>
</feature>
<evidence type="ECO:0000313" key="2">
    <source>
        <dbReference type="EMBL" id="KAF8870754.1"/>
    </source>
</evidence>
<feature type="compositionally biased region" description="Low complexity" evidence="1">
    <location>
        <begin position="627"/>
        <end position="665"/>
    </location>
</feature>
<feature type="compositionally biased region" description="Polar residues" evidence="1">
    <location>
        <begin position="342"/>
        <end position="356"/>
    </location>
</feature>
<dbReference type="AlphaFoldDB" id="A0A9P5TFE4"/>
<protein>
    <submittedName>
        <fullName evidence="2">Uncharacterized protein</fullName>
    </submittedName>
</protein>
<feature type="region of interest" description="Disordered" evidence="1">
    <location>
        <begin position="83"/>
        <end position="168"/>
    </location>
</feature>
<feature type="region of interest" description="Disordered" evidence="1">
    <location>
        <begin position="1"/>
        <end position="68"/>
    </location>
</feature>
<feature type="compositionally biased region" description="Basic and acidic residues" evidence="1">
    <location>
        <begin position="30"/>
        <end position="42"/>
    </location>
</feature>
<accession>A0A9P5TFE4</accession>
<feature type="compositionally biased region" description="Basic residues" evidence="1">
    <location>
        <begin position="397"/>
        <end position="410"/>
    </location>
</feature>
<dbReference type="Proteomes" id="UP000724874">
    <property type="component" value="Unassembled WGS sequence"/>
</dbReference>
<feature type="compositionally biased region" description="Polar residues" evidence="1">
    <location>
        <begin position="590"/>
        <end position="606"/>
    </location>
</feature>
<evidence type="ECO:0000313" key="3">
    <source>
        <dbReference type="Proteomes" id="UP000724874"/>
    </source>
</evidence>
<feature type="region of interest" description="Disordered" evidence="1">
    <location>
        <begin position="342"/>
        <end position="538"/>
    </location>
</feature>
<proteinExistence type="predicted"/>
<name>A0A9P5TFE4_GYMJU</name>
<feature type="compositionally biased region" description="Basic residues" evidence="1">
    <location>
        <begin position="666"/>
        <end position="690"/>
    </location>
</feature>
<feature type="region of interest" description="Disordered" evidence="1">
    <location>
        <begin position="184"/>
        <end position="263"/>
    </location>
</feature>
<organism evidence="2 3">
    <name type="scientific">Gymnopilus junonius</name>
    <name type="common">Spectacular rustgill mushroom</name>
    <name type="synonym">Gymnopilus spectabilis subsp. junonius</name>
    <dbReference type="NCBI Taxonomy" id="109634"/>
    <lineage>
        <taxon>Eukaryota</taxon>
        <taxon>Fungi</taxon>
        <taxon>Dikarya</taxon>
        <taxon>Basidiomycota</taxon>
        <taxon>Agaricomycotina</taxon>
        <taxon>Agaricomycetes</taxon>
        <taxon>Agaricomycetidae</taxon>
        <taxon>Agaricales</taxon>
        <taxon>Agaricineae</taxon>
        <taxon>Hymenogastraceae</taxon>
        <taxon>Gymnopilus</taxon>
    </lineage>
</organism>
<feature type="compositionally biased region" description="Polar residues" evidence="1">
    <location>
        <begin position="227"/>
        <end position="241"/>
    </location>
</feature>
<feature type="compositionally biased region" description="Basic and acidic residues" evidence="1">
    <location>
        <begin position="457"/>
        <end position="467"/>
    </location>
</feature>
<gene>
    <name evidence="2" type="ORF">CPB84DRAFT_829214</name>
</gene>
<evidence type="ECO:0000256" key="1">
    <source>
        <dbReference type="SAM" id="MobiDB-lite"/>
    </source>
</evidence>
<keyword evidence="3" id="KW-1185">Reference proteome</keyword>
<comment type="caution">
    <text evidence="2">The sequence shown here is derived from an EMBL/GenBank/DDBJ whole genome shotgun (WGS) entry which is preliminary data.</text>
</comment>
<reference evidence="2" key="1">
    <citation type="submission" date="2020-11" db="EMBL/GenBank/DDBJ databases">
        <authorList>
            <consortium name="DOE Joint Genome Institute"/>
            <person name="Ahrendt S."/>
            <person name="Riley R."/>
            <person name="Andreopoulos W."/>
            <person name="LaButti K."/>
            <person name="Pangilinan J."/>
            <person name="Ruiz-duenas F.J."/>
            <person name="Barrasa J.M."/>
            <person name="Sanchez-Garcia M."/>
            <person name="Camarero S."/>
            <person name="Miyauchi S."/>
            <person name="Serrano A."/>
            <person name="Linde D."/>
            <person name="Babiker R."/>
            <person name="Drula E."/>
            <person name="Ayuso-Fernandez I."/>
            <person name="Pacheco R."/>
            <person name="Padilla G."/>
            <person name="Ferreira P."/>
            <person name="Barriuso J."/>
            <person name="Kellner H."/>
            <person name="Castanera R."/>
            <person name="Alfaro M."/>
            <person name="Ramirez L."/>
            <person name="Pisabarro A.G."/>
            <person name="Kuo A."/>
            <person name="Tritt A."/>
            <person name="Lipzen A."/>
            <person name="He G."/>
            <person name="Yan M."/>
            <person name="Ng V."/>
            <person name="Cullen D."/>
            <person name="Martin F."/>
            <person name="Rosso M.-N."/>
            <person name="Henrissat B."/>
            <person name="Hibbett D."/>
            <person name="Martinez A.T."/>
            <person name="Grigoriev I.V."/>
        </authorList>
    </citation>
    <scope>NUCLEOTIDE SEQUENCE</scope>
    <source>
        <strain evidence="2">AH 44721</strain>
    </source>
</reference>
<sequence length="708" mass="76103">MALAPPGFHQGPENSARDAYAPAQSTSIERTPDHEVKIKEQEEREEQQQEDTPPAPFTVPDLILPEDANHGLSASIHALRDVARRPIEQPTTNQGLSASIHAPRYVSRTPREQPATNQGLSASIHAPRHVVTESTEQPAAPDSLEDVSRGLSASIHAPRHRVREPREPAASDLLEDNSQGLSASIHAPRHVARTPGEPIVSDRAHPTDSRQGLSASIHAPRHVASAPRQQFSTNQGLSSSIHAPRHTPRTPREQPAEPGLVLPEDASQGLSASIHAPGYVAREERVLITPSSSTLNAPSFLITPNSRPNMPLDMAEMSLGGSSSFERDLLAYAPAQSSLVEYAESSRNTRNSVASEQRNRDKGRASGRGGFKGKEKDQNKDSSAYSPMPATDDKQINNKKKSHKPRGLKGKGKEKAKQEEDEFASSLKSMTIDTPGTSATSDYKPTQSRGRASGGRGLEDGKDDQERNGSISLPEPSMRREPAPLNVPSVMPIAPGSISQNGGLSASIHAPRSPEVNALPDSEQRLSSAQPRPGPAAIDIPTLFDIVVSTSGNRSIHASIHTPIPEVLPTSPPAPQKQVEEEEELDSRHATSLASDQQDLPQTSMSGIYESIHAPSRRVGNGTSSTRQGAQAIAGRRRSPPSSSLHHEATSVSPTNGSSTPSTPTKVKKPRGRKNKHENRQSGQHHRGAGRQRDVIPPGRPQIRSEHS</sequence>
<feature type="region of interest" description="Disordered" evidence="1">
    <location>
        <begin position="557"/>
        <end position="708"/>
    </location>
</feature>